<organism evidence="1 2">
    <name type="scientific">Fluviispira sanaruensis</name>
    <dbReference type="NCBI Taxonomy" id="2493639"/>
    <lineage>
        <taxon>Bacteria</taxon>
        <taxon>Pseudomonadati</taxon>
        <taxon>Bdellovibrionota</taxon>
        <taxon>Oligoflexia</taxon>
        <taxon>Silvanigrellales</taxon>
        <taxon>Silvanigrellaceae</taxon>
        <taxon>Fluviispira</taxon>
    </lineage>
</organism>
<protein>
    <submittedName>
        <fullName evidence="1">Uncharacterized protein</fullName>
    </submittedName>
</protein>
<keyword evidence="2" id="KW-1185">Reference proteome</keyword>
<accession>A0A4P2VQ76</accession>
<dbReference type="Proteomes" id="UP000291236">
    <property type="component" value="Chromosome"/>
</dbReference>
<dbReference type="RefSeq" id="WP_130612135.1">
    <property type="nucleotide sequence ID" value="NZ_AP019368.1"/>
</dbReference>
<reference evidence="1 2" key="1">
    <citation type="submission" date="2018-12" db="EMBL/GenBank/DDBJ databases">
        <title>Rubrispira sanarue gen. nov., sp., nov., a member of the order Silvanigrellales, isolated from a brackish lake in Hamamatsu Japan.</title>
        <authorList>
            <person name="Maejima Y."/>
            <person name="Iino T."/>
            <person name="Muraguchi Y."/>
            <person name="Fukuda K."/>
            <person name="Nojiri H."/>
            <person name="Ohkuma M."/>
            <person name="Moriuchi R."/>
            <person name="Dohra H."/>
            <person name="Kimbara K."/>
            <person name="Shintani M."/>
        </authorList>
    </citation>
    <scope>NUCLEOTIDE SEQUENCE [LARGE SCALE GENOMIC DNA]</scope>
    <source>
        <strain evidence="1 2">RF1110005</strain>
    </source>
</reference>
<name>A0A4P2VQ76_FLUSA</name>
<evidence type="ECO:0000313" key="1">
    <source>
        <dbReference type="EMBL" id="BBH54424.1"/>
    </source>
</evidence>
<dbReference type="KEGG" id="sbf:JCM31447_28890"/>
<gene>
    <name evidence="1" type="ORF">JCM31447_28890</name>
</gene>
<proteinExistence type="predicted"/>
<evidence type="ECO:0000313" key="2">
    <source>
        <dbReference type="Proteomes" id="UP000291236"/>
    </source>
</evidence>
<sequence length="65" mass="7200">MAKQGNLKKNINSKKMRGTDELDLLKIILDENKELKKKVMRFIQKSLGKTSSGTAKAGKKGAKPI</sequence>
<dbReference type="EMBL" id="AP019368">
    <property type="protein sequence ID" value="BBH54424.1"/>
    <property type="molecule type" value="Genomic_DNA"/>
</dbReference>
<dbReference type="AlphaFoldDB" id="A0A4P2VQ76"/>